<organism evidence="3 4">
    <name type="scientific">Candidatus Thiomargarita nelsonii</name>
    <dbReference type="NCBI Taxonomy" id="1003181"/>
    <lineage>
        <taxon>Bacteria</taxon>
        <taxon>Pseudomonadati</taxon>
        <taxon>Pseudomonadota</taxon>
        <taxon>Gammaproteobacteria</taxon>
        <taxon>Thiotrichales</taxon>
        <taxon>Thiotrichaceae</taxon>
        <taxon>Thiomargarita</taxon>
    </lineage>
</organism>
<dbReference type="PANTHER" id="PTHR41259:SF1">
    <property type="entry name" value="DOUBLE-STRAND BREAK REPAIR RAD50 ATPASE, PUTATIVE-RELATED"/>
    <property type="match status" value="1"/>
</dbReference>
<dbReference type="SUPFAM" id="SSF52540">
    <property type="entry name" value="P-loop containing nucleoside triphosphate hydrolases"/>
    <property type="match status" value="1"/>
</dbReference>
<keyword evidence="4" id="KW-1185">Reference proteome</keyword>
<feature type="coiled-coil region" evidence="1">
    <location>
        <begin position="735"/>
        <end position="762"/>
    </location>
</feature>
<dbReference type="InterPro" id="IPR027417">
    <property type="entry name" value="P-loop_NTPase"/>
</dbReference>
<dbReference type="EMBL" id="JSZA02000267">
    <property type="protein sequence ID" value="TGO02013.1"/>
    <property type="molecule type" value="Genomic_DNA"/>
</dbReference>
<protein>
    <recommendedName>
        <fullName evidence="2">YhaN AAA domain-containing protein</fullName>
    </recommendedName>
</protein>
<feature type="coiled-coil region" evidence="1">
    <location>
        <begin position="213"/>
        <end position="240"/>
    </location>
</feature>
<dbReference type="InterPro" id="IPR038734">
    <property type="entry name" value="YhaN_AAA"/>
</dbReference>
<evidence type="ECO:0000313" key="4">
    <source>
        <dbReference type="Proteomes" id="UP000030428"/>
    </source>
</evidence>
<feature type="domain" description="YhaN AAA" evidence="2">
    <location>
        <begin position="1"/>
        <end position="206"/>
    </location>
</feature>
<evidence type="ECO:0000313" key="3">
    <source>
        <dbReference type="EMBL" id="TGO02013.1"/>
    </source>
</evidence>
<evidence type="ECO:0000256" key="1">
    <source>
        <dbReference type="SAM" id="Coils"/>
    </source>
</evidence>
<feature type="coiled-coil region" evidence="1">
    <location>
        <begin position="916"/>
        <end position="1022"/>
    </location>
</feature>
<feature type="coiled-coil region" evidence="1">
    <location>
        <begin position="628"/>
        <end position="703"/>
    </location>
</feature>
<feature type="coiled-coil region" evidence="1">
    <location>
        <begin position="846"/>
        <end position="890"/>
    </location>
</feature>
<keyword evidence="1" id="KW-0175">Coiled coil</keyword>
<name>A0A4E0QKG5_9GAMM</name>
<proteinExistence type="predicted"/>
<dbReference type="Pfam" id="PF13514">
    <property type="entry name" value="AAA_27"/>
    <property type="match status" value="1"/>
</dbReference>
<comment type="caution">
    <text evidence="3">The sequence shown here is derived from an EMBL/GenBank/DDBJ whole genome shotgun (WGS) entry which is preliminary data.</text>
</comment>
<evidence type="ECO:0000259" key="2">
    <source>
        <dbReference type="Pfam" id="PF13514"/>
    </source>
</evidence>
<dbReference type="Proteomes" id="UP000030428">
    <property type="component" value="Unassembled WGS sequence"/>
</dbReference>
<dbReference type="Gene3D" id="3.40.50.300">
    <property type="entry name" value="P-loop containing nucleotide triphosphate hydrolases"/>
    <property type="match status" value="2"/>
</dbReference>
<reference evidence="3 4" key="1">
    <citation type="journal article" date="2016" name="Front. Microbiol.">
        <title>Single-Cell (Meta-)Genomics of a Dimorphic Candidatus Thiomargarita nelsonii Reveals Genomic Plasticity.</title>
        <authorList>
            <person name="Flood B.E."/>
            <person name="Fliss P."/>
            <person name="Jones D.S."/>
            <person name="Dick G.J."/>
            <person name="Jain S."/>
            <person name="Kaster A.K."/>
            <person name="Winkel M."/>
            <person name="Mussmann M."/>
            <person name="Bailey J."/>
        </authorList>
    </citation>
    <scope>NUCLEOTIDE SEQUENCE [LARGE SCALE GENOMIC DNA]</scope>
    <source>
        <strain evidence="3">Hydrate Ridge</strain>
    </source>
</reference>
<dbReference type="PANTHER" id="PTHR41259">
    <property type="entry name" value="DOUBLE-STRAND BREAK REPAIR RAD50 ATPASE, PUTATIVE-RELATED"/>
    <property type="match status" value="1"/>
</dbReference>
<gene>
    <name evidence="3" type="ORF">PN36_31985</name>
</gene>
<feature type="coiled-coil region" evidence="1">
    <location>
        <begin position="483"/>
        <end position="517"/>
    </location>
</feature>
<accession>A0A4E0QKG5</accession>
<feature type="coiled-coil region" evidence="1">
    <location>
        <begin position="378"/>
        <end position="419"/>
    </location>
</feature>
<dbReference type="AlphaFoldDB" id="A0A4E0QKG5"/>
<sequence length="1182" mass="134971">MKILQLELIAFGLFTNKTLDFSVDKPAMHLIYGANEAGKSTMRRALTHLFFGIPERTPDAYLHSNKQLRIGARLLGKNGEEFLCYRRKGRKNTLLDDNNNPLNEKDLQILLGGMKEAQFTALCCFDHERLRQGGEDLLNAGGDVGESLFEAGTGTLKVHDVLTDLDKEKDELFKAQGKKPLLNQTIFAYQQAQKRIQDNSLSVNRWSQYAQNLDETQQQQTQLIRQIQNLRAEQHRLERIRRTRPLLLRHQEIKAELTNLAHVILLADDSPSKHFQTKLALRTGQAQEAQAKQTIAGLQKQIDSIKIPPTLFAQKATIDDLRGRLGSHQKAARDLPGVRTEMRTVENDARALLRRIYPQLALQDISTIAVTNPQREHIKRLADNYPALREKQNSLNKRLEELTQNLAAQRKALENLSLVPDLTVLRAVLTRACQSGNLEETYAKDEIELRLQTNRTKVSLKQLGGWGSLETLEQATLPRMERIDSFDHRFNELENDRQRIKERLLEARQRNERSTQKINALSWAGEIPTEEALHKARKMRQTQWQKIKKLKSSPPKTPKNEVNLTFDGAEAYSTLFGKDSDDGKEICQTFEKAITNADDISDRLRREASRVAEYSMLLAEQQSAQAEQEQQTKKWHQLEALLTELQREWEQTWKPIGIKPWTTAEMRSWLNESLNLRQQASQLRERHQQLEELQQLITELCQEITEALAPLIKSGKILTRLSDLIKQGDSCVTDITNLQQQRDNLQIEINNFIQEKERTKTAKQQTTQALKHWQTEWAQILSPLQLPPETPPETARNVLNDLDQVLNKIDKANGLQQRIEMMAKDAEIFRRDVANLVQKMAPELSKEAVEQIVPALSNRLSQAEKDLTRTEQLQHRLEAEQQRLANASQQVQINKAHLQALFEQAHCSDMDALEEAEKASAHKKEVQREHLELEQQLLEIGEGLSLKDLANAAAAVDIDQLPAQLQSCIEQIKKLEEERSTIDQRIGEIRTLLKQMDGNAAAAQAADEAQFALAEMQNLSKRYMQVHIAASVLRNSIDRYREKNQGPLLKRASELFQRLTLNRFSELKTDYIGNSDKAILVGLRTSDKAAIPTTGMSDGTRDQLYLALRLASIERYIEKNGPMPLILDDIIINFDDERSKATLSVLGELSQRTQILFLTHHPHLVELAQNVVPKACLVKHEL</sequence>